<accession>A0A034WG73</accession>
<organism evidence="1">
    <name type="scientific">Bactrocera dorsalis</name>
    <name type="common">Oriental fruit fly</name>
    <name type="synonym">Dacus dorsalis</name>
    <dbReference type="NCBI Taxonomy" id="27457"/>
    <lineage>
        <taxon>Eukaryota</taxon>
        <taxon>Metazoa</taxon>
        <taxon>Ecdysozoa</taxon>
        <taxon>Arthropoda</taxon>
        <taxon>Hexapoda</taxon>
        <taxon>Insecta</taxon>
        <taxon>Pterygota</taxon>
        <taxon>Neoptera</taxon>
        <taxon>Endopterygota</taxon>
        <taxon>Diptera</taxon>
        <taxon>Brachycera</taxon>
        <taxon>Muscomorpha</taxon>
        <taxon>Tephritoidea</taxon>
        <taxon>Tephritidae</taxon>
        <taxon>Bactrocera</taxon>
        <taxon>Bactrocera</taxon>
    </lineage>
</organism>
<name>A0A034WG73_BACDO</name>
<dbReference type="AlphaFoldDB" id="A0A034WG73"/>
<sequence length="156" mass="17836">MKETTKKVKVDDKINIERNIIIKPLSITNTPNPYNLEKLTYDEDHQGPFVVYIDTKYKGNERSPINAGAITGLMKKLNYGHDDIKEINKVGYGRIKVICKTARIANEVCNSQHLKDKGYEPKILQHCIAKVGIIFDIPTEITMEELMKDIPLVCQY</sequence>
<protein>
    <submittedName>
        <fullName evidence="1">Uncharacterized protein</fullName>
    </submittedName>
</protein>
<evidence type="ECO:0000313" key="1">
    <source>
        <dbReference type="EMBL" id="JAC53140.1"/>
    </source>
</evidence>
<reference evidence="1" key="1">
    <citation type="journal article" date="2014" name="BMC Genomics">
        <title>Characterizing the developmental transcriptome of the oriental fruit fly, Bactrocera dorsalis (Diptera: Tephritidae) through comparative genomic analysis with Drosophila melanogaster utilizing modENCODE datasets.</title>
        <authorList>
            <person name="Geib S.M."/>
            <person name="Calla B."/>
            <person name="Hall B."/>
            <person name="Hou S."/>
            <person name="Manoukis N.C."/>
        </authorList>
    </citation>
    <scope>NUCLEOTIDE SEQUENCE</scope>
    <source>
        <strain evidence="1">Punador</strain>
    </source>
</reference>
<proteinExistence type="predicted"/>
<dbReference type="EMBL" id="GAKP01005812">
    <property type="protein sequence ID" value="JAC53140.1"/>
    <property type="molecule type" value="Transcribed_RNA"/>
</dbReference>